<evidence type="ECO:0000256" key="3">
    <source>
        <dbReference type="ARBA" id="ARBA00022723"/>
    </source>
</evidence>
<evidence type="ECO:0000256" key="7">
    <source>
        <dbReference type="ARBA" id="ARBA00023029"/>
    </source>
</evidence>
<feature type="region of interest" description="Interaction with DNA" evidence="10">
    <location>
        <begin position="165"/>
        <end position="170"/>
    </location>
</feature>
<evidence type="ECO:0000256" key="10">
    <source>
        <dbReference type="HAMAP-Rule" id="MF_00952"/>
    </source>
</evidence>
<dbReference type="InterPro" id="IPR013498">
    <property type="entry name" value="Topo_IA_Znf"/>
</dbReference>
<comment type="catalytic activity">
    <reaction evidence="1 10">
        <text>ATP-independent breakage of single-stranded DNA, followed by passage and rejoining.</text>
        <dbReference type="EC" id="5.6.2.1"/>
    </reaction>
</comment>
<dbReference type="InterPro" id="IPR023406">
    <property type="entry name" value="Topo_IA_AS"/>
</dbReference>
<evidence type="ECO:0000256" key="2">
    <source>
        <dbReference type="ARBA" id="ARBA00009446"/>
    </source>
</evidence>
<dbReference type="SMART" id="SM00436">
    <property type="entry name" value="TOP1Bc"/>
    <property type="match status" value="1"/>
</dbReference>
<dbReference type="SMART" id="SM00493">
    <property type="entry name" value="TOPRIM"/>
    <property type="match status" value="1"/>
</dbReference>
<evidence type="ECO:0000256" key="9">
    <source>
        <dbReference type="ARBA" id="ARBA00023235"/>
    </source>
</evidence>
<dbReference type="HAMAP" id="MF_00952">
    <property type="entry name" value="Topoisom_1_prok"/>
    <property type="match status" value="1"/>
</dbReference>
<dbReference type="Gene3D" id="1.10.290.10">
    <property type="entry name" value="Topoisomerase I, domain 4"/>
    <property type="match status" value="1"/>
</dbReference>
<dbReference type="InterPro" id="IPR034149">
    <property type="entry name" value="TOPRIM_TopoI"/>
</dbReference>
<feature type="active site" description="O-(5'-phospho-DNA)-tyrosine intermediate" evidence="10">
    <location>
        <position position="303"/>
    </location>
</feature>
<dbReference type="InterPro" id="IPR025589">
    <property type="entry name" value="Toprim_C_rpt"/>
</dbReference>
<dbReference type="NCBIfam" id="TIGR01051">
    <property type="entry name" value="topA_bact"/>
    <property type="match status" value="1"/>
</dbReference>
<keyword evidence="7 10" id="KW-0799">Topoisomerase</keyword>
<evidence type="ECO:0000259" key="13">
    <source>
        <dbReference type="PROSITE" id="PS52039"/>
    </source>
</evidence>
<evidence type="ECO:0000256" key="11">
    <source>
        <dbReference type="SAM" id="MobiDB-lite"/>
    </source>
</evidence>
<dbReference type="PANTHER" id="PTHR42785:SF1">
    <property type="entry name" value="DNA TOPOISOMERASE"/>
    <property type="match status" value="1"/>
</dbReference>
<evidence type="ECO:0000256" key="8">
    <source>
        <dbReference type="ARBA" id="ARBA00023125"/>
    </source>
</evidence>
<evidence type="ECO:0000259" key="12">
    <source>
        <dbReference type="PROSITE" id="PS50880"/>
    </source>
</evidence>
<dbReference type="Pfam" id="PF01396">
    <property type="entry name" value="Zn_ribbon_Top1"/>
    <property type="match status" value="1"/>
</dbReference>
<reference evidence="14" key="1">
    <citation type="journal article" date="2021" name="Front. Microbiol.">
        <title>Comprehensive Comparative Genomics and Phenotyping of Methylobacterium Species.</title>
        <authorList>
            <person name="Alessa O."/>
            <person name="Ogura Y."/>
            <person name="Fujitani Y."/>
            <person name="Takami H."/>
            <person name="Hayashi T."/>
            <person name="Sahin N."/>
            <person name="Tani A."/>
        </authorList>
    </citation>
    <scope>NUCLEOTIDE SEQUENCE</scope>
    <source>
        <strain evidence="14">DSM 17168</strain>
    </source>
</reference>
<feature type="region of interest" description="Disordered" evidence="11">
    <location>
        <begin position="687"/>
        <end position="706"/>
    </location>
</feature>
<dbReference type="Gene3D" id="3.40.50.140">
    <property type="match status" value="1"/>
</dbReference>
<dbReference type="InterPro" id="IPR006171">
    <property type="entry name" value="TOPRIM_dom"/>
</dbReference>
<dbReference type="PRINTS" id="PR00417">
    <property type="entry name" value="PRTPISMRASEI"/>
</dbReference>
<proteinExistence type="inferred from homology"/>
<sequence length="890" mass="96731">MKVVVVESPAKAKTINKYLGRDYEVLASFGHVRDLPAKDGSVDPEQDFRMLWELEDRGAKRVQEIAKAVKGADKLILATDPDREGEAISWHVLEALQAKRVLKGVPVERVTFNAITKDAVQTAMAQPRQIDQALVDAYLARRALDYLVGFNLSPVLWRKLPGARSAGRVQSVALRLVCDREAEIEAFRPREYWSLVATLATARGATFEARLVGADGKRIQRLDVGTAEEAEAFRRDLELATFAVAGVEAKPAKRHPQPPFTTSTLQQEASRKLGLAPAQTMRIAQRLYEGVEIGGETVGLITYMRTDGVDMAPEAIRDARQVIGAEFGADYVPPAPRSYSTKAKNAQEAHEAVRPTDLGRLPKAVARFLEPEQAKLYELIWTRTIASQMESAELERTTVDIHANVGPRRLDLRATGQVVKFDGFLTLYQEGKDDEEDEESRRLPPMAAGDSLRRERIAATQHFTEPPPRYSEASLVKRMEELGIGRPSTYAAVLQVLRDREYVRIDKKRLVPEDKGRLVTGFLESFFRRYVEYDFTADLEEQLDRVSNAEIDWRAVLRDFWREFSAAIAGTKELRTAEVLEALNQLLGPHIFPARADGANPRACPTCGGGTLSLKLGKFGAFIGCSNYPECKYTRQLSAAGIEGDGEGNGAEGGQPGVRVLGEDPATGLPVTLRDGRFGPFVQLGDASAEKGAEKPKRSSLPRGLAPGDVTLETALKLLALPREVARHPETGEPILANLGRFGPYVQHGKTYANLGKDDDLLEIGANRAIDLIVAKEQGGGRPAADPGRALGTDPEGRAVTVKAGRYGPYVTDGDVNATLPKGADKDALTLDEALKLIAARREAAGGGKKKGAARGRSARSTESAAKPARKATSAKAAKAAAKKAASAGE</sequence>
<dbReference type="PROSITE" id="PS52039">
    <property type="entry name" value="TOPO_IA_2"/>
    <property type="match status" value="1"/>
</dbReference>
<dbReference type="Gene3D" id="1.10.460.10">
    <property type="entry name" value="Topoisomerase I, domain 2"/>
    <property type="match status" value="1"/>
</dbReference>
<evidence type="ECO:0000256" key="4">
    <source>
        <dbReference type="ARBA" id="ARBA00022771"/>
    </source>
</evidence>
<keyword evidence="3" id="KW-0479">Metal-binding</keyword>
<dbReference type="InterPro" id="IPR000380">
    <property type="entry name" value="Topo_IA"/>
</dbReference>
<comment type="caution">
    <text evidence="10">Lacks conserved residue(s) required for the propagation of feature annotation.</text>
</comment>
<feature type="compositionally biased region" description="Basic residues" evidence="11">
    <location>
        <begin position="848"/>
        <end position="858"/>
    </location>
</feature>
<comment type="function">
    <text evidence="10">Releases the supercoiling and torsional tension of DNA, which is introduced during the DNA replication and transcription, by transiently cleaving and rejoining one strand of the DNA duplex. Introduces a single-strand break via transesterification at a target site in duplex DNA. The scissile phosphodiester is attacked by the catalytic tyrosine of the enzyme, resulting in the formation of a DNA-(5'-phosphotyrosyl)-enzyme intermediate and the expulsion of a 3'-OH DNA strand. The free DNA strand then undergoes passage around the unbroken strand, thus removing DNA supercoils. Finally, in the religation step, the DNA 3'-OH attacks the covalent intermediate to expel the active-site tyrosine and restore the DNA phosphodiester backbone.</text>
</comment>
<keyword evidence="8 10" id="KW-0238">DNA-binding</keyword>
<feature type="domain" description="Topo IA-type catalytic" evidence="13">
    <location>
        <begin position="131"/>
        <end position="568"/>
    </location>
</feature>
<feature type="site" description="Interaction with DNA" evidence="10">
    <location>
        <position position="145"/>
    </location>
</feature>
<keyword evidence="15" id="KW-1185">Reference proteome</keyword>
<comment type="subunit">
    <text evidence="10">Monomer.</text>
</comment>
<feature type="domain" description="Toprim" evidence="12">
    <location>
        <begin position="1"/>
        <end position="117"/>
    </location>
</feature>
<evidence type="ECO:0000256" key="5">
    <source>
        <dbReference type="ARBA" id="ARBA00022833"/>
    </source>
</evidence>
<dbReference type="InterPro" id="IPR013825">
    <property type="entry name" value="Topo_IA_cen_sub2"/>
</dbReference>
<feature type="site" description="Interaction with DNA" evidence="10">
    <location>
        <position position="157"/>
    </location>
</feature>
<feature type="region of interest" description="Disordered" evidence="11">
    <location>
        <begin position="644"/>
        <end position="674"/>
    </location>
</feature>
<dbReference type="Gene3D" id="2.70.20.10">
    <property type="entry name" value="Topoisomerase I, domain 3"/>
    <property type="match status" value="1"/>
</dbReference>
<dbReference type="InterPro" id="IPR013826">
    <property type="entry name" value="Topo_IA_cen_sub3"/>
</dbReference>
<dbReference type="SUPFAM" id="SSF57783">
    <property type="entry name" value="Zinc beta-ribbon"/>
    <property type="match status" value="1"/>
</dbReference>
<feature type="site" description="Interaction with DNA" evidence="10">
    <location>
        <position position="305"/>
    </location>
</feature>
<gene>
    <name evidence="10 14" type="primary">topA</name>
    <name evidence="14" type="ORF">GMJLKIPL_3955</name>
</gene>
<feature type="compositionally biased region" description="Gly residues" evidence="11">
    <location>
        <begin position="647"/>
        <end position="656"/>
    </location>
</feature>
<dbReference type="InterPro" id="IPR003601">
    <property type="entry name" value="Topo_IA_2"/>
</dbReference>
<evidence type="ECO:0000313" key="14">
    <source>
        <dbReference type="EMBL" id="GJE02011.1"/>
    </source>
</evidence>
<reference evidence="14" key="2">
    <citation type="submission" date="2021-08" db="EMBL/GenBank/DDBJ databases">
        <authorList>
            <person name="Tani A."/>
            <person name="Ola A."/>
            <person name="Ogura Y."/>
            <person name="Katsura K."/>
            <person name="Hayashi T."/>
        </authorList>
    </citation>
    <scope>NUCLEOTIDE SEQUENCE</scope>
    <source>
        <strain evidence="14">DSM 17168</strain>
    </source>
</reference>
<dbReference type="Proteomes" id="UP001055153">
    <property type="component" value="Unassembled WGS sequence"/>
</dbReference>
<dbReference type="Pfam" id="PF01751">
    <property type="entry name" value="Toprim"/>
    <property type="match status" value="1"/>
</dbReference>
<dbReference type="Pfam" id="PF13368">
    <property type="entry name" value="Toprim_C_rpt"/>
    <property type="match status" value="3"/>
</dbReference>
<dbReference type="PROSITE" id="PS00396">
    <property type="entry name" value="TOPO_IA_1"/>
    <property type="match status" value="1"/>
</dbReference>
<name>A0ABQ4SI41_9HYPH</name>
<dbReference type="CDD" id="cd03363">
    <property type="entry name" value="TOPRIM_TopoIA_TopoI"/>
    <property type="match status" value="1"/>
</dbReference>
<dbReference type="PANTHER" id="PTHR42785">
    <property type="entry name" value="DNA TOPOISOMERASE, TYPE IA, CORE"/>
    <property type="match status" value="1"/>
</dbReference>
<dbReference type="SUPFAM" id="SSF56712">
    <property type="entry name" value="Prokaryotic type I DNA topoisomerase"/>
    <property type="match status" value="1"/>
</dbReference>
<dbReference type="InterPro" id="IPR013497">
    <property type="entry name" value="Topo_IA_cen"/>
</dbReference>
<evidence type="ECO:0000313" key="15">
    <source>
        <dbReference type="Proteomes" id="UP001055153"/>
    </source>
</evidence>
<keyword evidence="9 10" id="KW-0413">Isomerase</keyword>
<dbReference type="Gene3D" id="3.30.65.10">
    <property type="entry name" value="Bacterial Topoisomerase I, domain 1"/>
    <property type="match status" value="1"/>
</dbReference>
<feature type="compositionally biased region" description="Basic and acidic residues" evidence="11">
    <location>
        <begin position="688"/>
        <end position="697"/>
    </location>
</feature>
<keyword evidence="5" id="KW-0862">Zinc</keyword>
<dbReference type="CDD" id="cd00186">
    <property type="entry name" value="TOP1Ac"/>
    <property type="match status" value="1"/>
</dbReference>
<dbReference type="RefSeq" id="WP_238237310.1">
    <property type="nucleotide sequence ID" value="NZ_BPQQ01000045.1"/>
</dbReference>
<feature type="region of interest" description="Disordered" evidence="11">
    <location>
        <begin position="842"/>
        <end position="890"/>
    </location>
</feature>
<accession>A0ABQ4SI41</accession>
<feature type="site" description="Interaction with DNA" evidence="10">
    <location>
        <position position="31"/>
    </location>
</feature>
<feature type="site" description="Interaction with DNA" evidence="10">
    <location>
        <position position="142"/>
    </location>
</feature>
<feature type="site" description="Interaction with DNA" evidence="10">
    <location>
        <position position="141"/>
    </location>
</feature>
<dbReference type="EC" id="5.6.2.1" evidence="10"/>
<comment type="caution">
    <text evidence="14">The sequence shown here is derived from an EMBL/GenBank/DDBJ whole genome shotgun (WGS) entry which is preliminary data.</text>
</comment>
<dbReference type="InterPro" id="IPR003602">
    <property type="entry name" value="Topo_IA_DNA-bd_dom"/>
</dbReference>
<keyword evidence="4" id="KW-0863">Zinc-finger</keyword>
<evidence type="ECO:0000256" key="1">
    <source>
        <dbReference type="ARBA" id="ARBA00000213"/>
    </source>
</evidence>
<protein>
    <recommendedName>
        <fullName evidence="10">DNA topoisomerase 1</fullName>
        <ecNumber evidence="10">5.6.2.1</ecNumber>
    </recommendedName>
    <alternativeName>
        <fullName evidence="10">DNA topoisomerase I</fullName>
    </alternativeName>
</protein>
<evidence type="ECO:0000256" key="6">
    <source>
        <dbReference type="ARBA" id="ARBA00022842"/>
    </source>
</evidence>
<keyword evidence="6" id="KW-0460">Magnesium</keyword>
<dbReference type="InterPro" id="IPR013824">
    <property type="entry name" value="Topo_IA_cen_sub1"/>
</dbReference>
<dbReference type="PROSITE" id="PS50880">
    <property type="entry name" value="TOPRIM"/>
    <property type="match status" value="1"/>
</dbReference>
<dbReference type="Pfam" id="PF01131">
    <property type="entry name" value="Topoisom_bac"/>
    <property type="match status" value="1"/>
</dbReference>
<dbReference type="InterPro" id="IPR023405">
    <property type="entry name" value="Topo_IA_core_domain"/>
</dbReference>
<dbReference type="EMBL" id="BPQQ01000045">
    <property type="protein sequence ID" value="GJE02011.1"/>
    <property type="molecule type" value="Genomic_DNA"/>
</dbReference>
<feature type="compositionally biased region" description="Low complexity" evidence="11">
    <location>
        <begin position="859"/>
        <end position="890"/>
    </location>
</feature>
<dbReference type="SMART" id="SM00437">
    <property type="entry name" value="TOP1Ac"/>
    <property type="match status" value="1"/>
</dbReference>
<feature type="site" description="Interaction with DNA" evidence="10">
    <location>
        <position position="500"/>
    </location>
</feature>
<dbReference type="InterPro" id="IPR028612">
    <property type="entry name" value="Topoisom_1_IA"/>
</dbReference>
<comment type="similarity">
    <text evidence="2 10">Belongs to the type IA topoisomerase family.</text>
</comment>
<dbReference type="InterPro" id="IPR005733">
    <property type="entry name" value="TopoI_bac-type"/>
</dbReference>
<organism evidence="14 15">
    <name type="scientific">Methylobacterium isbiliense</name>
    <dbReference type="NCBI Taxonomy" id="315478"/>
    <lineage>
        <taxon>Bacteria</taxon>
        <taxon>Pseudomonadati</taxon>
        <taxon>Pseudomonadota</taxon>
        <taxon>Alphaproteobacteria</taxon>
        <taxon>Hyphomicrobiales</taxon>
        <taxon>Methylobacteriaceae</taxon>
        <taxon>Methylobacterium</taxon>
    </lineage>
</organism>